<protein>
    <submittedName>
        <fullName evidence="2">DUF4148 domain-containing protein</fullName>
    </submittedName>
</protein>
<feature type="signal peptide" evidence="1">
    <location>
        <begin position="1"/>
        <end position="21"/>
    </location>
</feature>
<evidence type="ECO:0000256" key="1">
    <source>
        <dbReference type="SAM" id="SignalP"/>
    </source>
</evidence>
<sequence>MNAKSIIASVSLLLAAGGAFAQGPVEQNEVTADIANAKPVASTVTRAQVKAETIAAIQAGALERNEVTSDIAYQAARSGKTPGVEARLAAKQVKDRNVQ</sequence>
<gene>
    <name evidence="2" type="ORF">GTP91_13860</name>
</gene>
<dbReference type="InterPro" id="IPR025421">
    <property type="entry name" value="DUF4148"/>
</dbReference>
<dbReference type="Pfam" id="PF13663">
    <property type="entry name" value="DUF4148"/>
    <property type="match status" value="1"/>
</dbReference>
<feature type="chain" id="PRO_5032465595" evidence="1">
    <location>
        <begin position="22"/>
        <end position="99"/>
    </location>
</feature>
<dbReference type="RefSeq" id="WP_161097322.1">
    <property type="nucleotide sequence ID" value="NZ_WWCW01000042.1"/>
</dbReference>
<name>A0A845G493_9BURK</name>
<organism evidence="2 3">
    <name type="scientific">Duganella vulcania</name>
    <dbReference type="NCBI Taxonomy" id="2692166"/>
    <lineage>
        <taxon>Bacteria</taxon>
        <taxon>Pseudomonadati</taxon>
        <taxon>Pseudomonadota</taxon>
        <taxon>Betaproteobacteria</taxon>
        <taxon>Burkholderiales</taxon>
        <taxon>Oxalobacteraceae</taxon>
        <taxon>Telluria group</taxon>
        <taxon>Duganella</taxon>
    </lineage>
</organism>
<proteinExistence type="predicted"/>
<comment type="caution">
    <text evidence="2">The sequence shown here is derived from an EMBL/GenBank/DDBJ whole genome shotgun (WGS) entry which is preliminary data.</text>
</comment>
<dbReference type="AlphaFoldDB" id="A0A845G493"/>
<accession>A0A845G493</accession>
<evidence type="ECO:0000313" key="2">
    <source>
        <dbReference type="EMBL" id="MYM88262.1"/>
    </source>
</evidence>
<dbReference type="Proteomes" id="UP000470302">
    <property type="component" value="Unassembled WGS sequence"/>
</dbReference>
<dbReference type="EMBL" id="WWCW01000042">
    <property type="protein sequence ID" value="MYM88262.1"/>
    <property type="molecule type" value="Genomic_DNA"/>
</dbReference>
<reference evidence="2 3" key="1">
    <citation type="submission" date="2020-01" db="EMBL/GenBank/DDBJ databases">
        <title>Novel species isolated from a subtropical stream in China.</title>
        <authorList>
            <person name="Lu H."/>
        </authorList>
    </citation>
    <scope>NUCLEOTIDE SEQUENCE [LARGE SCALE GENOMIC DNA]</scope>
    <source>
        <strain evidence="2 3">FT82W</strain>
    </source>
</reference>
<evidence type="ECO:0000313" key="3">
    <source>
        <dbReference type="Proteomes" id="UP000470302"/>
    </source>
</evidence>
<keyword evidence="1" id="KW-0732">Signal</keyword>